<dbReference type="OMA" id="FWYSAND"/>
<dbReference type="InterPro" id="IPR000917">
    <property type="entry name" value="Sulfatase_N"/>
</dbReference>
<dbReference type="EMBL" id="CP011219">
    <property type="protein sequence ID" value="AKO32238.1"/>
    <property type="molecule type" value="Genomic_DNA"/>
</dbReference>
<evidence type="ECO:0000256" key="7">
    <source>
        <dbReference type="ARBA" id="ARBA00023136"/>
    </source>
</evidence>
<dbReference type="RefSeq" id="WP_010944793.1">
    <property type="nucleotide sequence ID" value="NZ_CP011218.1"/>
</dbReference>
<dbReference type="PANTHER" id="PTHR30443:SF0">
    <property type="entry name" value="PHOSPHOETHANOLAMINE TRANSFERASE EPTA"/>
    <property type="match status" value="1"/>
</dbReference>
<dbReference type="AlphaFoldDB" id="A0AAC8UC47"/>
<feature type="transmembrane region" description="Helical" evidence="8">
    <location>
        <begin position="153"/>
        <end position="174"/>
    </location>
</feature>
<protein>
    <submittedName>
        <fullName evidence="11">Sulfatase</fullName>
    </submittedName>
</protein>
<evidence type="ECO:0000256" key="5">
    <source>
        <dbReference type="ARBA" id="ARBA00022692"/>
    </source>
</evidence>
<evidence type="ECO:0000256" key="1">
    <source>
        <dbReference type="ARBA" id="ARBA00004429"/>
    </source>
</evidence>
<gene>
    <name evidence="11" type="ORF">RZ57_03360</name>
</gene>
<evidence type="ECO:0000259" key="9">
    <source>
        <dbReference type="Pfam" id="PF00884"/>
    </source>
</evidence>
<dbReference type="CDD" id="cd16017">
    <property type="entry name" value="LptA"/>
    <property type="match status" value="1"/>
</dbReference>
<feature type="transmembrane region" description="Helical" evidence="8">
    <location>
        <begin position="48"/>
        <end position="73"/>
    </location>
</feature>
<dbReference type="Gene3D" id="3.40.720.10">
    <property type="entry name" value="Alkaline Phosphatase, subunit A"/>
    <property type="match status" value="1"/>
</dbReference>
<dbReference type="PANTHER" id="PTHR30443">
    <property type="entry name" value="INNER MEMBRANE PROTEIN"/>
    <property type="match status" value="1"/>
</dbReference>
<evidence type="ECO:0000256" key="2">
    <source>
        <dbReference type="ARBA" id="ARBA00022475"/>
    </source>
</evidence>
<dbReference type="InterPro" id="IPR058130">
    <property type="entry name" value="PEA_transf_C"/>
</dbReference>
<evidence type="ECO:0000256" key="6">
    <source>
        <dbReference type="ARBA" id="ARBA00022989"/>
    </source>
</evidence>
<keyword evidence="2" id="KW-1003">Cell membrane</keyword>
<dbReference type="GO" id="GO:0016776">
    <property type="term" value="F:phosphotransferase activity, phosphate group as acceptor"/>
    <property type="evidence" value="ECO:0007669"/>
    <property type="project" value="TreeGrafter"/>
</dbReference>
<dbReference type="Pfam" id="PF00884">
    <property type="entry name" value="Sulfatase"/>
    <property type="match status" value="1"/>
</dbReference>
<reference evidence="11 12" key="1">
    <citation type="journal article" date="2015" name="PLoS Negl. Trop. Dis.">
        <title>Haemophilus ducreyi Cutaneous Ulcer Strains Are Nearly Identical to Class I Genital Ulcer Strains.</title>
        <authorList>
            <person name="Gangaiah D."/>
            <person name="Webb K.M."/>
            <person name="Humphreys T.L."/>
            <person name="Fortney K.R."/>
            <person name="Toh E."/>
            <person name="Tai A."/>
            <person name="Katz S.S."/>
            <person name="Pillay A."/>
            <person name="Chen C.Y."/>
            <person name="Roberts S.A."/>
            <person name="Munson R.S.Jr."/>
            <person name="Spinola S.M."/>
        </authorList>
    </citation>
    <scope>NUCLEOTIDE SEQUENCE [LARGE SCALE GENOMIC DNA]</scope>
    <source>
        <strain evidence="12">CLU2</strain>
    </source>
</reference>
<keyword evidence="3" id="KW-0997">Cell inner membrane</keyword>
<keyword evidence="6 8" id="KW-1133">Transmembrane helix</keyword>
<proteinExistence type="predicted"/>
<evidence type="ECO:0000256" key="4">
    <source>
        <dbReference type="ARBA" id="ARBA00022679"/>
    </source>
</evidence>
<comment type="subcellular location">
    <subcellularLocation>
        <location evidence="1">Cell inner membrane</location>
        <topology evidence="1">Multi-pass membrane protein</topology>
    </subcellularLocation>
</comment>
<dbReference type="GO" id="GO:0005886">
    <property type="term" value="C:plasma membrane"/>
    <property type="evidence" value="ECO:0007669"/>
    <property type="project" value="UniProtKB-SubCell"/>
</dbReference>
<keyword evidence="7 8" id="KW-0472">Membrane</keyword>
<evidence type="ECO:0000259" key="10">
    <source>
        <dbReference type="Pfam" id="PF08019"/>
    </source>
</evidence>
<feature type="domain" description="Sulfatase N-terminal" evidence="9">
    <location>
        <begin position="234"/>
        <end position="526"/>
    </location>
</feature>
<evidence type="ECO:0000256" key="8">
    <source>
        <dbReference type="SAM" id="Phobius"/>
    </source>
</evidence>
<dbReference type="SUPFAM" id="SSF53649">
    <property type="entry name" value="Alkaline phosphatase-like"/>
    <property type="match status" value="1"/>
</dbReference>
<keyword evidence="5 8" id="KW-0812">Transmembrane</keyword>
<feature type="transmembrane region" description="Helical" evidence="8">
    <location>
        <begin position="80"/>
        <end position="99"/>
    </location>
</feature>
<name>A0AAC8UC47_HAEDC</name>
<accession>A0AAC8UC47</accession>
<dbReference type="InterPro" id="IPR012549">
    <property type="entry name" value="EptA-like_N"/>
</dbReference>
<evidence type="ECO:0000313" key="11">
    <source>
        <dbReference type="EMBL" id="AKO32238.1"/>
    </source>
</evidence>
<keyword evidence="4" id="KW-0808">Transferase</keyword>
<dbReference type="NCBIfam" id="NF028537">
    <property type="entry name" value="P_eth_NH2_trans"/>
    <property type="match status" value="1"/>
</dbReference>
<sequence>MKFKCSTWQLSSTQLVAIVSFYFTVVLNIPFFRESFKLYEFTQTSADYFIYTMPLVLFVALNIVLNILALLIVHKIIIPLLLILGSAISYNSLFFNVYFDRNMLNNVLQTNVAESYRMLTPSYLAWLFCLGILPALVYLNIKIKYRKWYKEIAVRLATIFAASLVIGLIASQYYQSYASFFRNHKYLTHLIVPSNFVGATIGKIKRDRLANQPFIKQAEQVKMLKKDNYRTVSVIVVGETTRAANWGLSGYARQTTPKMAARIAQGDNLFNFSEVTSCGTATAVSVPCLFSSQTRKQYDEVIAKNQDNLIDILNRAGVKIVWIQNNSDSKNVADRIGEINVFKGVESPLCVDGECQDNIMLPELDKALAENPTQDLVVVLHTIGSHGPTYYERYTEAERLFTPTCDTNNINKCSREELVNTYDNSVVYLDQFLDKVIERLEAHNEWKSSLYYFSDHGESLGEKGIYLHGTPYAFAPEEQTHIPMLLWFSPTWIKHKPFDLACVRKNAAKAYSHDNVFHTVFSLMDIDMSKASLPMYDEKLDMLAECAHKVE</sequence>
<dbReference type="Pfam" id="PF08019">
    <property type="entry name" value="EptA_B_N"/>
    <property type="match status" value="1"/>
</dbReference>
<feature type="domain" description="Phosphoethanolamine transferase N-terminal" evidence="10">
    <location>
        <begin position="57"/>
        <end position="206"/>
    </location>
</feature>
<dbReference type="GO" id="GO:0009244">
    <property type="term" value="P:lipopolysaccharide core region biosynthetic process"/>
    <property type="evidence" value="ECO:0007669"/>
    <property type="project" value="TreeGrafter"/>
</dbReference>
<evidence type="ECO:0000313" key="12">
    <source>
        <dbReference type="Proteomes" id="UP000060132"/>
    </source>
</evidence>
<dbReference type="Proteomes" id="UP000060132">
    <property type="component" value="Chromosome"/>
</dbReference>
<dbReference type="InterPro" id="IPR017850">
    <property type="entry name" value="Alkaline_phosphatase_core_sf"/>
</dbReference>
<dbReference type="InterPro" id="IPR040423">
    <property type="entry name" value="PEA_transferase"/>
</dbReference>
<feature type="transmembrane region" description="Helical" evidence="8">
    <location>
        <begin position="12"/>
        <end position="32"/>
    </location>
</feature>
<feature type="transmembrane region" description="Helical" evidence="8">
    <location>
        <begin position="123"/>
        <end position="141"/>
    </location>
</feature>
<evidence type="ECO:0000256" key="3">
    <source>
        <dbReference type="ARBA" id="ARBA00022519"/>
    </source>
</evidence>
<organism evidence="11 12">
    <name type="scientific">Haemophilus ducreyi</name>
    <dbReference type="NCBI Taxonomy" id="730"/>
    <lineage>
        <taxon>Bacteria</taxon>
        <taxon>Pseudomonadati</taxon>
        <taxon>Pseudomonadota</taxon>
        <taxon>Gammaproteobacteria</taxon>
        <taxon>Pasteurellales</taxon>
        <taxon>Pasteurellaceae</taxon>
        <taxon>Haemophilus</taxon>
    </lineage>
</organism>